<evidence type="ECO:0000313" key="2">
    <source>
        <dbReference type="Proteomes" id="UP001595805"/>
    </source>
</evidence>
<dbReference type="EMBL" id="JBHRZS010000007">
    <property type="protein sequence ID" value="MFC3881034.1"/>
    <property type="molecule type" value="Genomic_DNA"/>
</dbReference>
<proteinExistence type="predicted"/>
<reference evidence="2" key="1">
    <citation type="journal article" date="2019" name="Int. J. Syst. Evol. Microbiol.">
        <title>The Global Catalogue of Microorganisms (GCM) 10K type strain sequencing project: providing services to taxonomists for standard genome sequencing and annotation.</title>
        <authorList>
            <consortium name="The Broad Institute Genomics Platform"/>
            <consortium name="The Broad Institute Genome Sequencing Center for Infectious Disease"/>
            <person name="Wu L."/>
            <person name="Ma J."/>
        </authorList>
    </citation>
    <scope>NUCLEOTIDE SEQUENCE [LARGE SCALE GENOMIC DNA]</scope>
    <source>
        <strain evidence="2">CCUG 60523</strain>
    </source>
</reference>
<dbReference type="Proteomes" id="UP001595805">
    <property type="component" value="Unassembled WGS sequence"/>
</dbReference>
<evidence type="ECO:0000313" key="1">
    <source>
        <dbReference type="EMBL" id="MFC3881034.1"/>
    </source>
</evidence>
<name>A0ABV8AUT7_9BACT</name>
<protein>
    <submittedName>
        <fullName evidence="1">Uncharacterized protein</fullName>
    </submittedName>
</protein>
<comment type="caution">
    <text evidence="1">The sequence shown here is derived from an EMBL/GenBank/DDBJ whole genome shotgun (WGS) entry which is preliminary data.</text>
</comment>
<dbReference type="RefSeq" id="WP_377906375.1">
    <property type="nucleotide sequence ID" value="NZ_JBHRZS010000007.1"/>
</dbReference>
<gene>
    <name evidence="1" type="ORF">ACFOSV_12645</name>
</gene>
<sequence length="57" mass="6770">MSNPEDQHFKIGQTVFTKVAPTVKMLVRKYYANIYYCTFSDDPNKKELALFEREIIH</sequence>
<keyword evidence="2" id="KW-1185">Reference proteome</keyword>
<accession>A0ABV8AUT7</accession>
<organism evidence="1 2">
    <name type="scientific">Algoriphagus namhaensis</name>
    <dbReference type="NCBI Taxonomy" id="915353"/>
    <lineage>
        <taxon>Bacteria</taxon>
        <taxon>Pseudomonadati</taxon>
        <taxon>Bacteroidota</taxon>
        <taxon>Cytophagia</taxon>
        <taxon>Cytophagales</taxon>
        <taxon>Cyclobacteriaceae</taxon>
        <taxon>Algoriphagus</taxon>
    </lineage>
</organism>